<reference evidence="1 2" key="1">
    <citation type="submission" date="2008-07" db="EMBL/GenBank/DDBJ databases">
        <authorList>
            <person name="Tandeau de Marsac N."/>
            <person name="Ferriera S."/>
            <person name="Johnson J."/>
            <person name="Kravitz S."/>
            <person name="Beeson K."/>
            <person name="Sutton G."/>
            <person name="Rogers Y.-H."/>
            <person name="Friedman R."/>
            <person name="Frazier M."/>
            <person name="Venter J.C."/>
        </authorList>
    </citation>
    <scope>NUCLEOTIDE SEQUENCE [LARGE SCALE GENOMIC DNA]</scope>
    <source>
        <strain evidence="1 2">PCC 7420</strain>
    </source>
</reference>
<accession>B4VKS3</accession>
<organism evidence="1 2">
    <name type="scientific">Coleofasciculus chthonoplastes PCC 7420</name>
    <dbReference type="NCBI Taxonomy" id="118168"/>
    <lineage>
        <taxon>Bacteria</taxon>
        <taxon>Bacillati</taxon>
        <taxon>Cyanobacteriota</taxon>
        <taxon>Cyanophyceae</taxon>
        <taxon>Coleofasciculales</taxon>
        <taxon>Coleofasciculaceae</taxon>
        <taxon>Coleofasciculus</taxon>
    </lineage>
</organism>
<dbReference type="Proteomes" id="UP000003835">
    <property type="component" value="Unassembled WGS sequence"/>
</dbReference>
<evidence type="ECO:0000313" key="2">
    <source>
        <dbReference type="Proteomes" id="UP000003835"/>
    </source>
</evidence>
<sequence>MHKTDASFKSLNMTLHRQNQSVEIKIGQILLSDIKIGHFLAKTAL</sequence>
<dbReference type="HOGENOM" id="CLU_3198457_0_0_3"/>
<dbReference type="AlphaFoldDB" id="B4VKS3"/>
<proteinExistence type="predicted"/>
<keyword evidence="2" id="KW-1185">Reference proteome</keyword>
<gene>
    <name evidence="1" type="ORF">MC7420_257</name>
</gene>
<name>B4VKS3_9CYAN</name>
<evidence type="ECO:0000313" key="1">
    <source>
        <dbReference type="EMBL" id="EDX77120.1"/>
    </source>
</evidence>
<dbReference type="EMBL" id="DS989844">
    <property type="protein sequence ID" value="EDX77120.1"/>
    <property type="molecule type" value="Genomic_DNA"/>
</dbReference>
<protein>
    <submittedName>
        <fullName evidence="1">Uncharacterized protein</fullName>
    </submittedName>
</protein>